<evidence type="ECO:0000256" key="3">
    <source>
        <dbReference type="ARBA" id="ARBA00022801"/>
    </source>
</evidence>
<dbReference type="GO" id="GO:0052689">
    <property type="term" value="F:carboxylic ester hydrolase activity"/>
    <property type="evidence" value="ECO:0007669"/>
    <property type="project" value="UniProtKB-KW"/>
</dbReference>
<evidence type="ECO:0000256" key="5">
    <source>
        <dbReference type="ARBA" id="ARBA00023180"/>
    </source>
</evidence>
<keyword evidence="5" id="KW-0325">Glycoprotein</keyword>
<sequence length="453" mass="51233">MKQGLTQVQGIGAMNIAPSGQYFCSFLSIPYAKPPVGPLRFEPPQPIDLSAYSYIWDFRFRSPVCIQNPVFINITHDQGQENCLYLNVYTKPTYWHSLKPVIIWVHGGLFNYGHAYFVDADRPDLLVDEDVVVVTFNYRLGVLGFLYREGEGIAGNNGLRDQQEVFKWVQRNIVAFGGDPKRVTLMGWSAGSAAIAYHLQAPSSLGLFHGAIMLSGVNFNPWAYQRSNEECVKILCKNLGIPCTRGGLKNTLKQIPADIFGSYDFNYNLTVSYFGEPWACFVPTFDGGDAPLGKAMVQSRHQKLKQQPIISDVPLMIGYTVSEIWYLIRANMNSLGAKWNYSYPYTKPNVIGPLRRFLLSKSKELNNYSKELIGGSAITFGVQKFADYYSGAAISDTYLYRFSHKNTSNDIGAFHTDDLAYIFIPSDPTKQRTYEDALVRYRFVRYITNFAKF</sequence>
<dbReference type="InterPro" id="IPR019826">
    <property type="entry name" value="Carboxylesterase_B_AS"/>
</dbReference>
<evidence type="ECO:0000259" key="7">
    <source>
        <dbReference type="Pfam" id="PF00135"/>
    </source>
</evidence>
<proteinExistence type="inferred from homology"/>
<dbReference type="InterPro" id="IPR029058">
    <property type="entry name" value="AB_hydrolase_fold"/>
</dbReference>
<keyword evidence="9" id="KW-1185">Reference proteome</keyword>
<dbReference type="Pfam" id="PF00135">
    <property type="entry name" value="COesterase"/>
    <property type="match status" value="1"/>
</dbReference>
<keyword evidence="2" id="KW-0719">Serine esterase</keyword>
<evidence type="ECO:0000256" key="1">
    <source>
        <dbReference type="ARBA" id="ARBA00005964"/>
    </source>
</evidence>
<evidence type="ECO:0000256" key="2">
    <source>
        <dbReference type="ARBA" id="ARBA00022487"/>
    </source>
</evidence>
<dbReference type="VEuPathDB" id="VectorBase:PPAI008644"/>
<evidence type="ECO:0000256" key="4">
    <source>
        <dbReference type="ARBA" id="ARBA00023157"/>
    </source>
</evidence>
<reference evidence="8" key="1">
    <citation type="submission" date="2022-08" db="UniProtKB">
        <authorList>
            <consortium name="EnsemblMetazoa"/>
        </authorList>
    </citation>
    <scope>IDENTIFICATION</scope>
    <source>
        <strain evidence="8">Israel</strain>
    </source>
</reference>
<evidence type="ECO:0000256" key="6">
    <source>
        <dbReference type="RuleBase" id="RU361235"/>
    </source>
</evidence>
<dbReference type="EC" id="3.1.1.-" evidence="6"/>
<keyword evidence="3 6" id="KW-0378">Hydrolase</keyword>
<feature type="domain" description="Carboxylesterase type B" evidence="7">
    <location>
        <begin position="22"/>
        <end position="452"/>
    </location>
</feature>
<dbReference type="InterPro" id="IPR050309">
    <property type="entry name" value="Type-B_Carboxylest/Lipase"/>
</dbReference>
<dbReference type="AlphaFoldDB" id="A0A1B0DK70"/>
<dbReference type="Proteomes" id="UP000092462">
    <property type="component" value="Unassembled WGS sequence"/>
</dbReference>
<dbReference type="PANTHER" id="PTHR11559">
    <property type="entry name" value="CARBOXYLESTERASE"/>
    <property type="match status" value="1"/>
</dbReference>
<protein>
    <recommendedName>
        <fullName evidence="6">Carboxylic ester hydrolase</fullName>
        <ecNumber evidence="6">3.1.1.-</ecNumber>
    </recommendedName>
</protein>
<accession>A0A1B0DK70</accession>
<evidence type="ECO:0000313" key="8">
    <source>
        <dbReference type="EnsemblMetazoa" id="PPAI008644-PA"/>
    </source>
</evidence>
<dbReference type="PROSITE" id="PS00122">
    <property type="entry name" value="CARBOXYLESTERASE_B_1"/>
    <property type="match status" value="1"/>
</dbReference>
<dbReference type="EnsemblMetazoa" id="PPAI008644-RA">
    <property type="protein sequence ID" value="PPAI008644-PA"/>
    <property type="gene ID" value="PPAI008644"/>
</dbReference>
<dbReference type="InterPro" id="IPR002018">
    <property type="entry name" value="CarbesteraseB"/>
</dbReference>
<dbReference type="Gene3D" id="3.40.50.1820">
    <property type="entry name" value="alpha/beta hydrolase"/>
    <property type="match status" value="1"/>
</dbReference>
<name>A0A1B0DK70_PHLPP</name>
<dbReference type="SUPFAM" id="SSF53474">
    <property type="entry name" value="alpha/beta-Hydrolases"/>
    <property type="match status" value="1"/>
</dbReference>
<organism evidence="8 9">
    <name type="scientific">Phlebotomus papatasi</name>
    <name type="common">Sandfly</name>
    <dbReference type="NCBI Taxonomy" id="29031"/>
    <lineage>
        <taxon>Eukaryota</taxon>
        <taxon>Metazoa</taxon>
        <taxon>Ecdysozoa</taxon>
        <taxon>Arthropoda</taxon>
        <taxon>Hexapoda</taxon>
        <taxon>Insecta</taxon>
        <taxon>Pterygota</taxon>
        <taxon>Neoptera</taxon>
        <taxon>Endopterygota</taxon>
        <taxon>Diptera</taxon>
        <taxon>Nematocera</taxon>
        <taxon>Psychodoidea</taxon>
        <taxon>Psychodidae</taxon>
        <taxon>Phlebotomus</taxon>
        <taxon>Phlebotomus</taxon>
    </lineage>
</organism>
<dbReference type="VEuPathDB" id="VectorBase:PPAPM1_011255"/>
<keyword evidence="4" id="KW-1015">Disulfide bond</keyword>
<evidence type="ECO:0000313" key="9">
    <source>
        <dbReference type="Proteomes" id="UP000092462"/>
    </source>
</evidence>
<dbReference type="EMBL" id="AJVK01066483">
    <property type="status" value="NOT_ANNOTATED_CDS"/>
    <property type="molecule type" value="Genomic_DNA"/>
</dbReference>
<comment type="similarity">
    <text evidence="1 6">Belongs to the type-B carboxylesterase/lipase family.</text>
</comment>